<proteinExistence type="predicted"/>
<dbReference type="EMBL" id="OMKW01000003">
    <property type="protein sequence ID" value="SPF30400.1"/>
    <property type="molecule type" value="Genomic_DNA"/>
</dbReference>
<gene>
    <name evidence="2" type="ORF">POI8812_02736</name>
</gene>
<evidence type="ECO:0000313" key="2">
    <source>
        <dbReference type="EMBL" id="SPF30400.1"/>
    </source>
</evidence>
<name>A0A2R8AED1_9RHOB</name>
<keyword evidence="1" id="KW-0732">Signal</keyword>
<dbReference type="OrthoDB" id="280897at2"/>
<sequence>MRVFAVLFLLIASSLAAEERALCAVEPHDQFCPHYPADQTAFVRTHDYMLMSPTVQEPFDLFAWQAFLALNWPEGGARPGDAPEAARAWDSFPRRAELFGADAARAACGAPEGRLLIDGTRQADGHQLIDREGNFVVYDTRVNWVVADYIRANALDTLAGQMAFAGDVSFPMGEVGGQHPSILLKLAWRIVAEPDASALMRDATVFVPARDTLNGEAMCLDVAVALSGFHIVTRTSSGNGDDWIWTTFEHVRNAPTAANARSPNSIYAPELFPGGCMAPEQAEGFAFFDPERSPEANEPARAALWAAATPLARDQSGAPVTPPQVVRCWDRFAGTQVVNAHFQEALAGTIWANYMLINAQWRGTLPSPLAGQGEVPRYSSNITMETFFQDQLDASCLGCHSTALTADGRDANFTFILSHAQ</sequence>
<dbReference type="AlphaFoldDB" id="A0A2R8AED1"/>
<reference evidence="2 3" key="1">
    <citation type="submission" date="2018-03" db="EMBL/GenBank/DDBJ databases">
        <authorList>
            <person name="Keele B.F."/>
        </authorList>
    </citation>
    <scope>NUCLEOTIDE SEQUENCE [LARGE SCALE GENOMIC DNA]</scope>
    <source>
        <strain evidence="2 3">CeCT 8812</strain>
    </source>
</reference>
<feature type="chain" id="PRO_5015357603" description="Cytochrome c family protein" evidence="1">
    <location>
        <begin position="17"/>
        <end position="421"/>
    </location>
</feature>
<keyword evidence="3" id="KW-1185">Reference proteome</keyword>
<evidence type="ECO:0000256" key="1">
    <source>
        <dbReference type="SAM" id="SignalP"/>
    </source>
</evidence>
<evidence type="ECO:0008006" key="4">
    <source>
        <dbReference type="Google" id="ProtNLM"/>
    </source>
</evidence>
<feature type="signal peptide" evidence="1">
    <location>
        <begin position="1"/>
        <end position="16"/>
    </location>
</feature>
<evidence type="ECO:0000313" key="3">
    <source>
        <dbReference type="Proteomes" id="UP000244932"/>
    </source>
</evidence>
<accession>A0A2R8AED1</accession>
<dbReference type="Proteomes" id="UP000244932">
    <property type="component" value="Unassembled WGS sequence"/>
</dbReference>
<dbReference type="RefSeq" id="WP_108783089.1">
    <property type="nucleotide sequence ID" value="NZ_OMKW01000003.1"/>
</dbReference>
<protein>
    <recommendedName>
        <fullName evidence="4">Cytochrome c family protein</fullName>
    </recommendedName>
</protein>
<organism evidence="2 3">
    <name type="scientific">Pontivivens insulae</name>
    <dbReference type="NCBI Taxonomy" id="1639689"/>
    <lineage>
        <taxon>Bacteria</taxon>
        <taxon>Pseudomonadati</taxon>
        <taxon>Pseudomonadota</taxon>
        <taxon>Alphaproteobacteria</taxon>
        <taxon>Rhodobacterales</taxon>
        <taxon>Paracoccaceae</taxon>
        <taxon>Pontivivens</taxon>
    </lineage>
</organism>